<evidence type="ECO:0000313" key="2">
    <source>
        <dbReference type="Proteomes" id="UP001314681"/>
    </source>
</evidence>
<gene>
    <name evidence="1" type="ORF">KTH90_14285</name>
</gene>
<keyword evidence="2" id="KW-1185">Reference proteome</keyword>
<proteinExistence type="predicted"/>
<dbReference type="EMBL" id="JAHQCX010000009">
    <property type="protein sequence ID" value="MBU9727183.1"/>
    <property type="molecule type" value="Genomic_DNA"/>
</dbReference>
<organism evidence="1 2">
    <name type="scientific">Diplocloster modestus</name>
    <dbReference type="NCBI Taxonomy" id="2850322"/>
    <lineage>
        <taxon>Bacteria</taxon>
        <taxon>Bacillati</taxon>
        <taxon>Bacillota</taxon>
        <taxon>Clostridia</taxon>
        <taxon>Lachnospirales</taxon>
        <taxon>Lachnospiraceae</taxon>
        <taxon>Diplocloster</taxon>
    </lineage>
</organism>
<evidence type="ECO:0000313" key="1">
    <source>
        <dbReference type="EMBL" id="MBU9727183.1"/>
    </source>
</evidence>
<dbReference type="Proteomes" id="UP001314681">
    <property type="component" value="Unassembled WGS sequence"/>
</dbReference>
<accession>A0ABS6K9K1</accession>
<reference evidence="1 2" key="1">
    <citation type="submission" date="2021-06" db="EMBL/GenBank/DDBJ databases">
        <title>Description of novel taxa of the family Lachnospiraceae.</title>
        <authorList>
            <person name="Chaplin A.V."/>
            <person name="Sokolova S.R."/>
            <person name="Pikina A.P."/>
            <person name="Korzhanova M."/>
            <person name="Belova V."/>
            <person name="Korostin D."/>
            <person name="Efimov B.A."/>
        </authorList>
    </citation>
    <scope>NUCLEOTIDE SEQUENCE [LARGE SCALE GENOMIC DNA]</scope>
    <source>
        <strain evidence="1 2">ASD4241</strain>
    </source>
</reference>
<protein>
    <submittedName>
        <fullName evidence="1">Uncharacterized protein</fullName>
    </submittedName>
</protein>
<sequence length="67" mass="7779">MRSMHGDQKTINEFYQPYYDALLDSIERCDSEGYAEILEAIMMYEIRFAVEQLVKLGIMEAADLVLP</sequence>
<comment type="caution">
    <text evidence="1">The sequence shown here is derived from an EMBL/GenBank/DDBJ whole genome shotgun (WGS) entry which is preliminary data.</text>
</comment>
<name>A0ABS6K9K1_9FIRM</name>
<dbReference type="RefSeq" id="WP_158353937.1">
    <property type="nucleotide sequence ID" value="NZ_JAHQCX010000009.1"/>
</dbReference>